<keyword evidence="1" id="KW-0812">Transmembrane</keyword>
<sequence>MTKVHVTRRQEPTVRLNRWSVVYNVMFVLNLATTPFMAYMTEPLPGMTARINIPDWHSFQEFTQIMTTVFQTVYHNKINSTSTVVVVQDASSNTFVLRYTLDLPCLIPDNQIQDYLLRLPGSGFYGTSVQSYLTSFLTSNVEPRTAMKPWRICQHEYLVRIIFGEMCFWMDESEPVPNSTSPRYQMWAAIYSLETPQLCWVKFVFRSLVTTYVLYVLWTRYYCHYRTLVRNLRFVGLGSEYIHHQIVMGDPGYAVLTDPFVSLAMFVDIWYGAPYMIIAVWRVSQFQDLWAYALGCMYLSRTVWFAYLCMRGLSSLVKWRRWEASFAPVDPGFLAISAYLYGGPMASFIAKTHVAWIFRQLWSVGLPESQKNEAIEGFLGEARYIQLLTTSALSNPSLHVDDVQFSTCVLARARHVESLPTGSSYKRGTKILEYYV</sequence>
<evidence type="ECO:0000313" key="3">
    <source>
        <dbReference type="Proteomes" id="UP000481153"/>
    </source>
</evidence>
<feature type="transmembrane region" description="Helical" evidence="1">
    <location>
        <begin position="21"/>
        <end position="40"/>
    </location>
</feature>
<dbReference type="VEuPathDB" id="FungiDB:AeMF1_007692"/>
<evidence type="ECO:0008006" key="4">
    <source>
        <dbReference type="Google" id="ProtNLM"/>
    </source>
</evidence>
<evidence type="ECO:0000313" key="2">
    <source>
        <dbReference type="EMBL" id="KAF0730919.1"/>
    </source>
</evidence>
<keyword evidence="1" id="KW-0472">Membrane</keyword>
<dbReference type="AlphaFoldDB" id="A0A6G0WTV8"/>
<reference evidence="2 3" key="1">
    <citation type="submission" date="2019-07" db="EMBL/GenBank/DDBJ databases">
        <title>Genomics analysis of Aphanomyces spp. identifies a new class of oomycete effector associated with host adaptation.</title>
        <authorList>
            <person name="Gaulin E."/>
        </authorList>
    </citation>
    <scope>NUCLEOTIDE SEQUENCE [LARGE SCALE GENOMIC DNA]</scope>
    <source>
        <strain evidence="2 3">ATCC 201684</strain>
    </source>
</reference>
<protein>
    <recommendedName>
        <fullName evidence="4">Transmembrane protein</fullName>
    </recommendedName>
</protein>
<dbReference type="Proteomes" id="UP000481153">
    <property type="component" value="Unassembled WGS sequence"/>
</dbReference>
<dbReference type="EMBL" id="VJMJ01000149">
    <property type="protein sequence ID" value="KAF0730919.1"/>
    <property type="molecule type" value="Genomic_DNA"/>
</dbReference>
<evidence type="ECO:0000256" key="1">
    <source>
        <dbReference type="SAM" id="Phobius"/>
    </source>
</evidence>
<comment type="caution">
    <text evidence="2">The sequence shown here is derived from an EMBL/GenBank/DDBJ whole genome shotgun (WGS) entry which is preliminary data.</text>
</comment>
<name>A0A6G0WTV8_9STRA</name>
<proteinExistence type="predicted"/>
<accession>A0A6G0WTV8</accession>
<gene>
    <name evidence="2" type="ORF">Ae201684_011801</name>
</gene>
<keyword evidence="3" id="KW-1185">Reference proteome</keyword>
<keyword evidence="1" id="KW-1133">Transmembrane helix</keyword>
<organism evidence="2 3">
    <name type="scientific">Aphanomyces euteiches</name>
    <dbReference type="NCBI Taxonomy" id="100861"/>
    <lineage>
        <taxon>Eukaryota</taxon>
        <taxon>Sar</taxon>
        <taxon>Stramenopiles</taxon>
        <taxon>Oomycota</taxon>
        <taxon>Saprolegniomycetes</taxon>
        <taxon>Saprolegniales</taxon>
        <taxon>Verrucalvaceae</taxon>
        <taxon>Aphanomyces</taxon>
    </lineage>
</organism>